<keyword evidence="3" id="KW-1185">Reference proteome</keyword>
<dbReference type="HOGENOM" id="CLU_2266618_0_0_1"/>
<dbReference type="KEGG" id="hro:HELRODRAFT_193006"/>
<evidence type="ECO:0000313" key="2">
    <source>
        <dbReference type="EnsemblMetazoa" id="HelroP193006"/>
    </source>
</evidence>
<dbReference type="InParanoid" id="T1FUI2"/>
<evidence type="ECO:0008006" key="4">
    <source>
        <dbReference type="Google" id="ProtNLM"/>
    </source>
</evidence>
<dbReference type="OrthoDB" id="406800at2759"/>
<dbReference type="AlphaFoldDB" id="T1FUI2"/>
<dbReference type="Proteomes" id="UP000015101">
    <property type="component" value="Unassembled WGS sequence"/>
</dbReference>
<name>T1FUI2_HELRO</name>
<reference evidence="3" key="1">
    <citation type="submission" date="2012-12" db="EMBL/GenBank/DDBJ databases">
        <authorList>
            <person name="Hellsten U."/>
            <person name="Grimwood J."/>
            <person name="Chapman J.A."/>
            <person name="Shapiro H."/>
            <person name="Aerts A."/>
            <person name="Otillar R.P."/>
            <person name="Terry A.Y."/>
            <person name="Boore J.L."/>
            <person name="Simakov O."/>
            <person name="Marletaz F."/>
            <person name="Cho S.-J."/>
            <person name="Edsinger-Gonzales E."/>
            <person name="Havlak P."/>
            <person name="Kuo D.-H."/>
            <person name="Larsson T."/>
            <person name="Lv J."/>
            <person name="Arendt D."/>
            <person name="Savage R."/>
            <person name="Osoegawa K."/>
            <person name="de Jong P."/>
            <person name="Lindberg D.R."/>
            <person name="Seaver E.C."/>
            <person name="Weisblat D.A."/>
            <person name="Putnam N.H."/>
            <person name="Grigoriev I.V."/>
            <person name="Rokhsar D.S."/>
        </authorList>
    </citation>
    <scope>NUCLEOTIDE SEQUENCE</scope>
</reference>
<reference evidence="2" key="3">
    <citation type="submission" date="2015-06" db="UniProtKB">
        <authorList>
            <consortium name="EnsemblMetazoa"/>
        </authorList>
    </citation>
    <scope>IDENTIFICATION</scope>
</reference>
<dbReference type="EnsemblMetazoa" id="HelroT193006">
    <property type="protein sequence ID" value="HelroP193006"/>
    <property type="gene ID" value="HelroG193006"/>
</dbReference>
<dbReference type="EMBL" id="AMQM01005940">
    <property type="status" value="NOT_ANNOTATED_CDS"/>
    <property type="molecule type" value="Genomic_DNA"/>
</dbReference>
<organism evidence="2 3">
    <name type="scientific">Helobdella robusta</name>
    <name type="common">Californian leech</name>
    <dbReference type="NCBI Taxonomy" id="6412"/>
    <lineage>
        <taxon>Eukaryota</taxon>
        <taxon>Metazoa</taxon>
        <taxon>Spiralia</taxon>
        <taxon>Lophotrochozoa</taxon>
        <taxon>Annelida</taxon>
        <taxon>Clitellata</taxon>
        <taxon>Hirudinea</taxon>
        <taxon>Rhynchobdellida</taxon>
        <taxon>Glossiphoniidae</taxon>
        <taxon>Helobdella</taxon>
    </lineage>
</organism>
<evidence type="ECO:0000313" key="1">
    <source>
        <dbReference type="EMBL" id="ESN98228.1"/>
    </source>
</evidence>
<evidence type="ECO:0000313" key="3">
    <source>
        <dbReference type="Proteomes" id="UP000015101"/>
    </source>
</evidence>
<dbReference type="EMBL" id="KB097182">
    <property type="protein sequence ID" value="ESN98228.1"/>
    <property type="molecule type" value="Genomic_DNA"/>
</dbReference>
<dbReference type="GeneID" id="20212478"/>
<reference evidence="1 3" key="2">
    <citation type="journal article" date="2013" name="Nature">
        <title>Insights into bilaterian evolution from three spiralian genomes.</title>
        <authorList>
            <person name="Simakov O."/>
            <person name="Marletaz F."/>
            <person name="Cho S.J."/>
            <person name="Edsinger-Gonzales E."/>
            <person name="Havlak P."/>
            <person name="Hellsten U."/>
            <person name="Kuo D.H."/>
            <person name="Larsson T."/>
            <person name="Lv J."/>
            <person name="Arendt D."/>
            <person name="Savage R."/>
            <person name="Osoegawa K."/>
            <person name="de Jong P."/>
            <person name="Grimwood J."/>
            <person name="Chapman J.A."/>
            <person name="Shapiro H."/>
            <person name="Aerts A."/>
            <person name="Otillar R.P."/>
            <person name="Terry A.Y."/>
            <person name="Boore J.L."/>
            <person name="Grigoriev I.V."/>
            <person name="Lindberg D.R."/>
            <person name="Seaver E.C."/>
            <person name="Weisblat D.A."/>
            <person name="Putnam N.H."/>
            <person name="Rokhsar D.S."/>
        </authorList>
    </citation>
    <scope>NUCLEOTIDE SEQUENCE</scope>
</reference>
<protein>
    <recommendedName>
        <fullName evidence="4">Antistasin-like domain-containing protein</fullName>
    </recommendedName>
</protein>
<proteinExistence type="predicted"/>
<dbReference type="RefSeq" id="XP_009023574.1">
    <property type="nucleotide sequence ID" value="XM_009025326.1"/>
</dbReference>
<gene>
    <name evidence="2" type="primary">20212478</name>
    <name evidence="1" type="ORF">HELRODRAFT_193006</name>
</gene>
<accession>T1FUI2</accession>
<dbReference type="CTD" id="20212478"/>
<sequence length="103" mass="11856">MLEKRYTALTLPCTLALLGIFLVFMTCEVFTVPTHYDYYDVICAEPMCSDLCPAGQFLKPNEDGCDTCECFDPCKMTCGEQRCELTYAFDEFNRWRPKPVCCM</sequence>